<comment type="caution">
    <text evidence="1">The sequence shown here is derived from an EMBL/GenBank/DDBJ whole genome shotgun (WGS) entry which is preliminary data.</text>
</comment>
<dbReference type="GO" id="GO:0007131">
    <property type="term" value="P:reciprocal meiotic recombination"/>
    <property type="evidence" value="ECO:0007669"/>
    <property type="project" value="InterPro"/>
</dbReference>
<dbReference type="OrthoDB" id="5360255at2759"/>
<dbReference type="Proteomes" id="UP001140510">
    <property type="component" value="Unassembled WGS sequence"/>
</dbReference>
<evidence type="ECO:0000313" key="2">
    <source>
        <dbReference type="Proteomes" id="UP001140510"/>
    </source>
</evidence>
<sequence length="135" mass="15344">MISMHLAKLSTAQDAFPDEQSFQWKHETNNFTFVIDSYQQGGSTLQLLKVVQGTQVREQIDLEHLINDAQDLTQTMQRRGIEMKADQLPISAIIRCPLLAVRWQLPNQKVRGPNFLRAQLTTDADPSTSNPLQVK</sequence>
<reference evidence="1" key="1">
    <citation type="submission" date="2022-10" db="EMBL/GenBank/DDBJ databases">
        <title>Tapping the CABI collections for fungal endophytes: first genome assemblies for Collariella, Neodidymelliopsis, Ascochyta clinopodiicola, Didymella pomorum, Didymosphaeria variabile, Neocosmospora piperis and Neocucurbitaria cava.</title>
        <authorList>
            <person name="Hill R."/>
        </authorList>
    </citation>
    <scope>NUCLEOTIDE SEQUENCE</scope>
    <source>
        <strain evidence="1">IMI 355091</strain>
    </source>
</reference>
<dbReference type="AlphaFoldDB" id="A0A9W8ZKP4"/>
<organism evidence="1 2">
    <name type="scientific">Didymella pomorum</name>
    <dbReference type="NCBI Taxonomy" id="749634"/>
    <lineage>
        <taxon>Eukaryota</taxon>
        <taxon>Fungi</taxon>
        <taxon>Dikarya</taxon>
        <taxon>Ascomycota</taxon>
        <taxon>Pezizomycotina</taxon>
        <taxon>Dothideomycetes</taxon>
        <taxon>Pleosporomycetidae</taxon>
        <taxon>Pleosporales</taxon>
        <taxon>Pleosporineae</taxon>
        <taxon>Didymellaceae</taxon>
        <taxon>Didymella</taxon>
    </lineage>
</organism>
<proteinExistence type="predicted"/>
<dbReference type="Pfam" id="PF03525">
    <property type="entry name" value="Meiotic_rec114"/>
    <property type="match status" value="1"/>
</dbReference>
<keyword evidence="2" id="KW-1185">Reference proteome</keyword>
<dbReference type="InterPro" id="IPR004354">
    <property type="entry name" value="Meiotic_Rec114"/>
</dbReference>
<accession>A0A9W8ZKP4</accession>
<protein>
    <submittedName>
        <fullName evidence="1">Uncharacterized protein</fullName>
    </submittedName>
</protein>
<evidence type="ECO:0000313" key="1">
    <source>
        <dbReference type="EMBL" id="KAJ4408322.1"/>
    </source>
</evidence>
<name>A0A9W8ZKP4_9PLEO</name>
<dbReference type="EMBL" id="JAPEVA010000016">
    <property type="protein sequence ID" value="KAJ4408322.1"/>
    <property type="molecule type" value="Genomic_DNA"/>
</dbReference>
<gene>
    <name evidence="1" type="ORF">N0V91_003326</name>
</gene>